<evidence type="ECO:0000313" key="3">
    <source>
        <dbReference type="Proteomes" id="UP001183607"/>
    </source>
</evidence>
<dbReference type="FunFam" id="2.70.70.10:FF:000013">
    <property type="entry name" value="Peptidase family M23"/>
    <property type="match status" value="1"/>
</dbReference>
<protein>
    <submittedName>
        <fullName evidence="2">M23 family metallopeptidase</fullName>
        <ecNumber evidence="2">3.4.-.-</ecNumber>
    </submittedName>
</protein>
<name>A0ABD5EBC9_9ACTN</name>
<dbReference type="SUPFAM" id="SSF51261">
    <property type="entry name" value="Duplicated hybrid motif"/>
    <property type="match status" value="1"/>
</dbReference>
<dbReference type="EMBL" id="JAVRER010000043">
    <property type="protein sequence ID" value="MDT0418373.1"/>
    <property type="molecule type" value="Genomic_DNA"/>
</dbReference>
<dbReference type="AlphaFoldDB" id="A0ABD5EBC9"/>
<sequence length="361" mass="38247">MALRTGTSARPRGTLVASALSLLLLGALGLTGSAAGADHSENDGPATPSAEVAVLYREAAVATAKYEEGRKAVKALRAKSRVLEAHLAKERGRLRLFREDVGRLARAQYRGHDDGLSLTANLLFSDDPEALMENVGLAGNGDRAVTHLVQRSARAESALAKAERKVRTNREAVESRTAHMASLKKQVDAKLQSARGRLQAQGESAVLAGRCRGATRMEQAASEYPRERWVTPVQNFVLSAGFGGSGSHWSHGHTGQDFAVGIGTPVRAVGGGRVVRVSCGGPFGIEVVLQHPGGYYTQYAHLSSVAVDQGETVRTGQWIAQSGTTGNSTGPHVHFEVRLTPDYGSAVSPLPWLREHGVPVG</sequence>
<dbReference type="Proteomes" id="UP001183607">
    <property type="component" value="Unassembled WGS sequence"/>
</dbReference>
<evidence type="ECO:0000259" key="1">
    <source>
        <dbReference type="Pfam" id="PF01551"/>
    </source>
</evidence>
<dbReference type="InterPro" id="IPR050570">
    <property type="entry name" value="Cell_wall_metabolism_enzyme"/>
</dbReference>
<dbReference type="Gene3D" id="2.70.70.10">
    <property type="entry name" value="Glucose Permease (Domain IIA)"/>
    <property type="match status" value="1"/>
</dbReference>
<keyword evidence="2" id="KW-0378">Hydrolase</keyword>
<dbReference type="InterPro" id="IPR016047">
    <property type="entry name" value="M23ase_b-sheet_dom"/>
</dbReference>
<dbReference type="RefSeq" id="WP_175417711.1">
    <property type="nucleotide sequence ID" value="NZ_JAVRER010000043.1"/>
</dbReference>
<accession>A0ABD5EBC9</accession>
<dbReference type="PANTHER" id="PTHR21666">
    <property type="entry name" value="PEPTIDASE-RELATED"/>
    <property type="match status" value="1"/>
</dbReference>
<gene>
    <name evidence="2" type="ORF">RM574_23080</name>
</gene>
<feature type="domain" description="M23ase beta-sheet core" evidence="1">
    <location>
        <begin position="252"/>
        <end position="339"/>
    </location>
</feature>
<dbReference type="CDD" id="cd12797">
    <property type="entry name" value="M23_peptidase"/>
    <property type="match status" value="1"/>
</dbReference>
<dbReference type="PANTHER" id="PTHR21666:SF270">
    <property type="entry name" value="MUREIN HYDROLASE ACTIVATOR ENVC"/>
    <property type="match status" value="1"/>
</dbReference>
<dbReference type="Pfam" id="PF01551">
    <property type="entry name" value="Peptidase_M23"/>
    <property type="match status" value="1"/>
</dbReference>
<dbReference type="EC" id="3.4.-.-" evidence="2"/>
<evidence type="ECO:0000313" key="2">
    <source>
        <dbReference type="EMBL" id="MDT0418373.1"/>
    </source>
</evidence>
<comment type="caution">
    <text evidence="2">The sequence shown here is derived from an EMBL/GenBank/DDBJ whole genome shotgun (WGS) entry which is preliminary data.</text>
</comment>
<reference evidence="3" key="1">
    <citation type="submission" date="2023-07" db="EMBL/GenBank/DDBJ databases">
        <title>30 novel species of actinomycetes from the DSMZ collection.</title>
        <authorList>
            <person name="Nouioui I."/>
        </authorList>
    </citation>
    <scope>NUCLEOTIDE SEQUENCE [LARGE SCALE GENOMIC DNA]</scope>
    <source>
        <strain evidence="3">DSM 41982</strain>
    </source>
</reference>
<dbReference type="GO" id="GO:0016787">
    <property type="term" value="F:hydrolase activity"/>
    <property type="evidence" value="ECO:0007669"/>
    <property type="project" value="UniProtKB-KW"/>
</dbReference>
<dbReference type="InterPro" id="IPR011055">
    <property type="entry name" value="Dup_hybrid_motif"/>
</dbReference>
<proteinExistence type="predicted"/>
<organism evidence="2 3">
    <name type="scientific">Streptomyces evansiae</name>
    <dbReference type="NCBI Taxonomy" id="3075535"/>
    <lineage>
        <taxon>Bacteria</taxon>
        <taxon>Bacillati</taxon>
        <taxon>Actinomycetota</taxon>
        <taxon>Actinomycetes</taxon>
        <taxon>Kitasatosporales</taxon>
        <taxon>Streptomycetaceae</taxon>
        <taxon>Streptomyces</taxon>
    </lineage>
</organism>